<proteinExistence type="predicted"/>
<evidence type="ECO:0000313" key="1">
    <source>
        <dbReference type="EMBL" id="MBD7909492.1"/>
    </source>
</evidence>
<sequence>MNEEFNEAMVWVEKYEKGILADDPVSSLSSPVDNNGMIIFSMQRPISEFDKTIVNVSISNDEGSSSGQNLDDQPKKFEEMSSAYSTFDGEAKFVGDELILATICFSKNNEMGSLTTEYYENPEAHLE</sequence>
<dbReference type="RefSeq" id="WP_191691741.1">
    <property type="nucleotide sequence ID" value="NZ_JACSQY010000013.1"/>
</dbReference>
<gene>
    <name evidence="1" type="ORF">H9659_14230</name>
</gene>
<dbReference type="EMBL" id="JACSQY010000013">
    <property type="protein sequence ID" value="MBD7909492.1"/>
    <property type="molecule type" value="Genomic_DNA"/>
</dbReference>
<protein>
    <submittedName>
        <fullName evidence="1">Uncharacterized protein</fullName>
    </submittedName>
</protein>
<evidence type="ECO:0000313" key="2">
    <source>
        <dbReference type="Proteomes" id="UP000659496"/>
    </source>
</evidence>
<name>A0ABR8PMV1_9BACL</name>
<dbReference type="Proteomes" id="UP000659496">
    <property type="component" value="Unassembled WGS sequence"/>
</dbReference>
<reference evidence="1 2" key="1">
    <citation type="submission" date="2020-08" db="EMBL/GenBank/DDBJ databases">
        <title>A Genomic Blueprint of the Chicken Gut Microbiome.</title>
        <authorList>
            <person name="Gilroy R."/>
            <person name="Ravi A."/>
            <person name="Getino M."/>
            <person name="Pursley I."/>
            <person name="Horton D.L."/>
            <person name="Alikhan N.-F."/>
            <person name="Baker D."/>
            <person name="Gharbi K."/>
            <person name="Hall N."/>
            <person name="Watson M."/>
            <person name="Adriaenssens E.M."/>
            <person name="Foster-Nyarko E."/>
            <person name="Jarju S."/>
            <person name="Secka A."/>
            <person name="Antonio M."/>
            <person name="Oren A."/>
            <person name="Chaudhuri R."/>
            <person name="La Ragione R.M."/>
            <person name="Hildebrand F."/>
            <person name="Pallen M.J."/>
        </authorList>
    </citation>
    <scope>NUCLEOTIDE SEQUENCE [LARGE SCALE GENOMIC DNA]</scope>
    <source>
        <strain evidence="1 2">Sa3CUA8</strain>
    </source>
</reference>
<comment type="caution">
    <text evidence="1">The sequence shown here is derived from an EMBL/GenBank/DDBJ whole genome shotgun (WGS) entry which is preliminary data.</text>
</comment>
<keyword evidence="2" id="KW-1185">Reference proteome</keyword>
<accession>A0ABR8PMV1</accession>
<organism evidence="1 2">
    <name type="scientific">Sporosarcina gallistercoris</name>
    <dbReference type="NCBI Taxonomy" id="2762245"/>
    <lineage>
        <taxon>Bacteria</taxon>
        <taxon>Bacillati</taxon>
        <taxon>Bacillota</taxon>
        <taxon>Bacilli</taxon>
        <taxon>Bacillales</taxon>
        <taxon>Caryophanaceae</taxon>
        <taxon>Sporosarcina</taxon>
    </lineage>
</organism>